<feature type="transmembrane region" description="Helical" evidence="1">
    <location>
        <begin position="120"/>
        <end position="140"/>
    </location>
</feature>
<proteinExistence type="predicted"/>
<reference evidence="2" key="1">
    <citation type="submission" date="2021-05" db="EMBL/GenBank/DDBJ databases">
        <authorList>
            <person name="Alioto T."/>
            <person name="Alioto T."/>
            <person name="Gomez Garrido J."/>
        </authorList>
    </citation>
    <scope>NUCLEOTIDE SEQUENCE</scope>
</reference>
<keyword evidence="1" id="KW-1133">Transmembrane helix</keyword>
<organism evidence="2">
    <name type="scientific">Cacopsylla melanoneura</name>
    <dbReference type="NCBI Taxonomy" id="428564"/>
    <lineage>
        <taxon>Eukaryota</taxon>
        <taxon>Metazoa</taxon>
        <taxon>Ecdysozoa</taxon>
        <taxon>Arthropoda</taxon>
        <taxon>Hexapoda</taxon>
        <taxon>Insecta</taxon>
        <taxon>Pterygota</taxon>
        <taxon>Neoptera</taxon>
        <taxon>Paraneoptera</taxon>
        <taxon>Hemiptera</taxon>
        <taxon>Sternorrhyncha</taxon>
        <taxon>Psylloidea</taxon>
        <taxon>Psyllidae</taxon>
        <taxon>Psyllinae</taxon>
        <taxon>Cacopsylla</taxon>
    </lineage>
</organism>
<feature type="transmembrane region" description="Helical" evidence="1">
    <location>
        <begin position="192"/>
        <end position="213"/>
    </location>
</feature>
<keyword evidence="1" id="KW-0812">Transmembrane</keyword>
<keyword evidence="1" id="KW-0472">Membrane</keyword>
<evidence type="ECO:0008006" key="3">
    <source>
        <dbReference type="Google" id="ProtNLM"/>
    </source>
</evidence>
<protein>
    <recommendedName>
        <fullName evidence="3">Odorant receptor</fullName>
    </recommendedName>
</protein>
<dbReference type="AlphaFoldDB" id="A0A8D8WMX2"/>
<dbReference type="EMBL" id="HBUF01206516">
    <property type="protein sequence ID" value="CAG6664011.1"/>
    <property type="molecule type" value="Transcribed_RNA"/>
</dbReference>
<sequence length="292" mass="35153">MTFPHSLKFFVNIMQACGYRSRYEFKKKWQNQLMRIYCFVFHLIAVTALISHLLSTTTRSIRYLPEFCQRLFEDLAFYLFWGECVFYKVTLNRFDKLMNFMQQHFSTANMQIVQSSHVRAVFCLRLVLILTAASLSFSIIETYFPVSDEETELLRYIYKRARPERRLQTNFWIPFLDDSESPTYEIMFYLEFYLIFLIAVSSTVSFAAIPMLVTYMEGQYEILYLHVKMIGSVHRDHYGDVIYYTNFETGSTFKLNPRSDWKINQVVYDRYYCHQVIKFHRKLLRFQDKVSL</sequence>
<feature type="transmembrane region" description="Helical" evidence="1">
    <location>
        <begin position="36"/>
        <end position="55"/>
    </location>
</feature>
<evidence type="ECO:0000313" key="2">
    <source>
        <dbReference type="EMBL" id="CAG6664010.1"/>
    </source>
</evidence>
<name>A0A8D8WMX2_9HEMI</name>
<dbReference type="EMBL" id="HBUF01206515">
    <property type="protein sequence ID" value="CAG6664010.1"/>
    <property type="molecule type" value="Transcribed_RNA"/>
</dbReference>
<accession>A0A8D8WMX2</accession>
<evidence type="ECO:0000256" key="1">
    <source>
        <dbReference type="SAM" id="Phobius"/>
    </source>
</evidence>